<dbReference type="EMBL" id="JACIEK010000001">
    <property type="protein sequence ID" value="MBB3997457.1"/>
    <property type="molecule type" value="Genomic_DNA"/>
</dbReference>
<organism evidence="1 2">
    <name type="scientific">Aureimonas pseudogalii</name>
    <dbReference type="NCBI Taxonomy" id="1744844"/>
    <lineage>
        <taxon>Bacteria</taxon>
        <taxon>Pseudomonadati</taxon>
        <taxon>Pseudomonadota</taxon>
        <taxon>Alphaproteobacteria</taxon>
        <taxon>Hyphomicrobiales</taxon>
        <taxon>Aurantimonadaceae</taxon>
        <taxon>Aureimonas</taxon>
    </lineage>
</organism>
<dbReference type="AlphaFoldDB" id="A0A7W6H3U9"/>
<reference evidence="1 2" key="1">
    <citation type="submission" date="2020-08" db="EMBL/GenBank/DDBJ databases">
        <title>Genomic Encyclopedia of Type Strains, Phase IV (KMG-IV): sequencing the most valuable type-strain genomes for metagenomic binning, comparative biology and taxonomic classification.</title>
        <authorList>
            <person name="Goeker M."/>
        </authorList>
    </citation>
    <scope>NUCLEOTIDE SEQUENCE [LARGE SCALE GENOMIC DNA]</scope>
    <source>
        <strain evidence="1 2">DSM 102238</strain>
    </source>
</reference>
<gene>
    <name evidence="1" type="ORF">GGR04_001278</name>
</gene>
<evidence type="ECO:0000313" key="2">
    <source>
        <dbReference type="Proteomes" id="UP000542776"/>
    </source>
</evidence>
<dbReference type="Gene3D" id="3.30.720.110">
    <property type="match status" value="1"/>
</dbReference>
<proteinExistence type="predicted"/>
<comment type="caution">
    <text evidence="1">The sequence shown here is derived from an EMBL/GenBank/DDBJ whole genome shotgun (WGS) entry which is preliminary data.</text>
</comment>
<dbReference type="Proteomes" id="UP000542776">
    <property type="component" value="Unassembled WGS sequence"/>
</dbReference>
<keyword evidence="2" id="KW-1185">Reference proteome</keyword>
<evidence type="ECO:0008006" key="3">
    <source>
        <dbReference type="Google" id="ProtNLM"/>
    </source>
</evidence>
<dbReference type="InterPro" id="IPR029068">
    <property type="entry name" value="Glyas_Bleomycin-R_OHBP_Dase"/>
</dbReference>
<name>A0A7W6H3U9_9HYPH</name>
<sequence length="122" mass="12998">MTPYLLFHVDDPQTTGGALAALLEVEPVEASPGFVLFVLAALKLGLWRREEVLPPAARSGENAEFAMGVDGDAAVDRLHARWQAAGVAILQPPTRLDFGYSLTAALPGPLRVRAFHIAADPV</sequence>
<accession>A0A7W6H3U9</accession>
<dbReference type="SUPFAM" id="SSF54593">
    <property type="entry name" value="Glyoxalase/Bleomycin resistance protein/Dihydroxybiphenyl dioxygenase"/>
    <property type="match status" value="1"/>
</dbReference>
<protein>
    <recommendedName>
        <fullName evidence="3">Drug:proton antiporter</fullName>
    </recommendedName>
</protein>
<dbReference type="RefSeq" id="WP_183198914.1">
    <property type="nucleotide sequence ID" value="NZ_JACIEK010000001.1"/>
</dbReference>
<dbReference type="Gene3D" id="3.30.720.120">
    <property type="match status" value="1"/>
</dbReference>
<evidence type="ECO:0000313" key="1">
    <source>
        <dbReference type="EMBL" id="MBB3997457.1"/>
    </source>
</evidence>